<evidence type="ECO:0000259" key="1">
    <source>
        <dbReference type="Pfam" id="PF06985"/>
    </source>
</evidence>
<name>A0AA38X1U2_9EURO</name>
<accession>A0AA38X1U2</accession>
<comment type="caution">
    <text evidence="2">The sequence shown here is derived from an EMBL/GenBank/DDBJ whole genome shotgun (WGS) entry which is preliminary data.</text>
</comment>
<dbReference type="AlphaFoldDB" id="A0AA38X1U2"/>
<evidence type="ECO:0000313" key="2">
    <source>
        <dbReference type="EMBL" id="KAJ9605236.1"/>
    </source>
</evidence>
<feature type="domain" description="Heterokaryon incompatibility" evidence="1">
    <location>
        <begin position="2"/>
        <end position="90"/>
    </location>
</feature>
<organism evidence="2 3">
    <name type="scientific">Cladophialophora chaetospira</name>
    <dbReference type="NCBI Taxonomy" id="386627"/>
    <lineage>
        <taxon>Eukaryota</taxon>
        <taxon>Fungi</taxon>
        <taxon>Dikarya</taxon>
        <taxon>Ascomycota</taxon>
        <taxon>Pezizomycotina</taxon>
        <taxon>Eurotiomycetes</taxon>
        <taxon>Chaetothyriomycetidae</taxon>
        <taxon>Chaetothyriales</taxon>
        <taxon>Herpotrichiellaceae</taxon>
        <taxon>Cladophialophora</taxon>
    </lineage>
</organism>
<dbReference type="PANTHER" id="PTHR33112:SF16">
    <property type="entry name" value="HETEROKARYON INCOMPATIBILITY DOMAIN-CONTAINING PROTEIN"/>
    <property type="match status" value="1"/>
</dbReference>
<dbReference type="Pfam" id="PF06985">
    <property type="entry name" value="HET"/>
    <property type="match status" value="1"/>
</dbReference>
<keyword evidence="3" id="KW-1185">Reference proteome</keyword>
<evidence type="ECO:0000313" key="3">
    <source>
        <dbReference type="Proteomes" id="UP001172673"/>
    </source>
</evidence>
<dbReference type="InterPro" id="IPR010730">
    <property type="entry name" value="HET"/>
</dbReference>
<dbReference type="Proteomes" id="UP001172673">
    <property type="component" value="Unassembled WGS sequence"/>
</dbReference>
<dbReference type="PANTHER" id="PTHR33112">
    <property type="entry name" value="DOMAIN PROTEIN, PUTATIVE-RELATED"/>
    <property type="match status" value="1"/>
</dbReference>
<protein>
    <recommendedName>
        <fullName evidence="1">Heterokaryon incompatibility domain-containing protein</fullName>
    </recommendedName>
</protein>
<sequence>MQSDDLEKASEISKMDAIFSNACIVISAARAARCSQDFLAPLTRPTPGTLSFKLPVACRDGRRGNMILYQVDLDHHSGDPIDQRAWTMQEHMLSRRMLRFGLAGLQWRCKQTHQVYAIEEDLVMDRHLQDLEENTKLSLLLDDPARHVLEWTQIMEEYARRRLKDSTNQLPAMAGMVQRFGKTLGDVYLAGLWLSHLPLGLLWRMDTRSSRPTQYHAPSWAWPSMEPYFLFNNLLDLRPDTALEVHSYSIEPKFESLPYGQINGGSLTLKGRLAPMLLDPVNHNFENADPSIQDYMTPEFIDLSLDSIDVEGSLEPRAVWCLQVALYDEETDSGPAGLVLSQHETEHFQRLGVYLYDRRSFSSFVDDHAQLDKETDHTMRQEQQLGLSRVEPVVIEIR</sequence>
<gene>
    <name evidence="2" type="ORF">H2200_010626</name>
</gene>
<reference evidence="2" key="1">
    <citation type="submission" date="2022-10" db="EMBL/GenBank/DDBJ databases">
        <title>Culturing micro-colonial fungi from biological soil crusts in the Mojave desert and describing Neophaeococcomyces mojavensis, and introducing the new genera and species Taxawa tesnikishii.</title>
        <authorList>
            <person name="Kurbessoian T."/>
            <person name="Stajich J.E."/>
        </authorList>
    </citation>
    <scope>NUCLEOTIDE SEQUENCE</scope>
    <source>
        <strain evidence="2">TK_41</strain>
    </source>
</reference>
<dbReference type="EMBL" id="JAPDRK010000017">
    <property type="protein sequence ID" value="KAJ9605236.1"/>
    <property type="molecule type" value="Genomic_DNA"/>
</dbReference>
<proteinExistence type="predicted"/>